<name>A0AAW0TKN5_SCYPA</name>
<feature type="region of interest" description="Disordered" evidence="1">
    <location>
        <begin position="1"/>
        <end position="44"/>
    </location>
</feature>
<reference evidence="2 3" key="1">
    <citation type="submission" date="2023-03" db="EMBL/GenBank/DDBJ databases">
        <title>High-quality genome of Scylla paramamosain provides insights in environmental adaptation.</title>
        <authorList>
            <person name="Zhang L."/>
        </authorList>
    </citation>
    <scope>NUCLEOTIDE SEQUENCE [LARGE SCALE GENOMIC DNA]</scope>
    <source>
        <strain evidence="2">LZ_2023a</strain>
        <tissue evidence="2">Muscle</tissue>
    </source>
</reference>
<accession>A0AAW0TKN5</accession>
<dbReference type="Proteomes" id="UP001487740">
    <property type="component" value="Unassembled WGS sequence"/>
</dbReference>
<evidence type="ECO:0000313" key="2">
    <source>
        <dbReference type="EMBL" id="KAK8387216.1"/>
    </source>
</evidence>
<protein>
    <submittedName>
        <fullName evidence="2">Uncharacterized protein</fullName>
    </submittedName>
</protein>
<feature type="compositionally biased region" description="Polar residues" evidence="1">
    <location>
        <begin position="127"/>
        <end position="159"/>
    </location>
</feature>
<organism evidence="2 3">
    <name type="scientific">Scylla paramamosain</name>
    <name type="common">Mud crab</name>
    <dbReference type="NCBI Taxonomy" id="85552"/>
    <lineage>
        <taxon>Eukaryota</taxon>
        <taxon>Metazoa</taxon>
        <taxon>Ecdysozoa</taxon>
        <taxon>Arthropoda</taxon>
        <taxon>Crustacea</taxon>
        <taxon>Multicrustacea</taxon>
        <taxon>Malacostraca</taxon>
        <taxon>Eumalacostraca</taxon>
        <taxon>Eucarida</taxon>
        <taxon>Decapoda</taxon>
        <taxon>Pleocyemata</taxon>
        <taxon>Brachyura</taxon>
        <taxon>Eubrachyura</taxon>
        <taxon>Portunoidea</taxon>
        <taxon>Portunidae</taxon>
        <taxon>Portuninae</taxon>
        <taxon>Scylla</taxon>
    </lineage>
</organism>
<evidence type="ECO:0000313" key="3">
    <source>
        <dbReference type="Proteomes" id="UP001487740"/>
    </source>
</evidence>
<dbReference type="EMBL" id="JARAKH010000030">
    <property type="protein sequence ID" value="KAK8387216.1"/>
    <property type="molecule type" value="Genomic_DNA"/>
</dbReference>
<dbReference type="AlphaFoldDB" id="A0AAW0TKN5"/>
<sequence length="214" mass="22753">MGRDRWGLVEMGGDERVTFHHSPSPSPPPPPPPPSPPQPPPHTCQCSVAWQTHRIKKVNQLLPILRTLYSFTRQCSSTCPTSTLSHCLLHLLFFLHPTSLAAGGQQPRQCLLTTTGGQNAPPLTAASPLQNNTTPITTSSPLQENKTPITASSPLQGNKPSPPQPHCSPTTTGRQDHAAVGHRVCVGRPRLAVSIPQAKSSLVGVSSPPTALVV</sequence>
<gene>
    <name evidence="2" type="ORF">O3P69_018095</name>
</gene>
<keyword evidence="3" id="KW-1185">Reference proteome</keyword>
<feature type="compositionally biased region" description="Basic and acidic residues" evidence="1">
    <location>
        <begin position="1"/>
        <end position="18"/>
    </location>
</feature>
<evidence type="ECO:0000256" key="1">
    <source>
        <dbReference type="SAM" id="MobiDB-lite"/>
    </source>
</evidence>
<proteinExistence type="predicted"/>
<comment type="caution">
    <text evidence="2">The sequence shown here is derived from an EMBL/GenBank/DDBJ whole genome shotgun (WGS) entry which is preliminary data.</text>
</comment>
<feature type="compositionally biased region" description="Pro residues" evidence="1">
    <location>
        <begin position="24"/>
        <end position="42"/>
    </location>
</feature>
<feature type="region of interest" description="Disordered" evidence="1">
    <location>
        <begin position="121"/>
        <end position="179"/>
    </location>
</feature>